<dbReference type="Pfam" id="PF12771">
    <property type="entry name" value="SusD-like_2"/>
    <property type="match status" value="1"/>
</dbReference>
<dbReference type="SUPFAM" id="SSF48452">
    <property type="entry name" value="TPR-like"/>
    <property type="match status" value="1"/>
</dbReference>
<name>A0ABW6A6T0_9BACT</name>
<evidence type="ECO:0000313" key="1">
    <source>
        <dbReference type="EMBL" id="MFD2920341.1"/>
    </source>
</evidence>
<proteinExistence type="predicted"/>
<dbReference type="PROSITE" id="PS51257">
    <property type="entry name" value="PROKAR_LIPOPROTEIN"/>
    <property type="match status" value="1"/>
</dbReference>
<organism evidence="1 2">
    <name type="scientific">Terrimonas rubra</name>
    <dbReference type="NCBI Taxonomy" id="1035890"/>
    <lineage>
        <taxon>Bacteria</taxon>
        <taxon>Pseudomonadati</taxon>
        <taxon>Bacteroidota</taxon>
        <taxon>Chitinophagia</taxon>
        <taxon>Chitinophagales</taxon>
        <taxon>Chitinophagaceae</taxon>
        <taxon>Terrimonas</taxon>
    </lineage>
</organism>
<keyword evidence="2" id="KW-1185">Reference proteome</keyword>
<dbReference type="Proteomes" id="UP001597511">
    <property type="component" value="Unassembled WGS sequence"/>
</dbReference>
<protein>
    <submittedName>
        <fullName evidence="1">SusD/RagB family nutrient-binding outer membrane lipoprotein</fullName>
    </submittedName>
</protein>
<dbReference type="RefSeq" id="WP_386098499.1">
    <property type="nucleotide sequence ID" value="NZ_JBHUOZ010000003.1"/>
</dbReference>
<accession>A0ABW6A6T0</accession>
<evidence type="ECO:0000313" key="2">
    <source>
        <dbReference type="Proteomes" id="UP001597511"/>
    </source>
</evidence>
<gene>
    <name evidence="1" type="ORF">ACFS6H_11505</name>
</gene>
<dbReference type="InterPro" id="IPR041662">
    <property type="entry name" value="SusD-like_2"/>
</dbReference>
<comment type="caution">
    <text evidence="1">The sequence shown here is derived from an EMBL/GenBank/DDBJ whole genome shotgun (WGS) entry which is preliminary data.</text>
</comment>
<dbReference type="InterPro" id="IPR011990">
    <property type="entry name" value="TPR-like_helical_dom_sf"/>
</dbReference>
<dbReference type="EMBL" id="JBHUOZ010000003">
    <property type="protein sequence ID" value="MFD2920341.1"/>
    <property type="molecule type" value="Genomic_DNA"/>
</dbReference>
<keyword evidence="1" id="KW-0449">Lipoprotein</keyword>
<dbReference type="Gene3D" id="1.25.40.390">
    <property type="match status" value="1"/>
</dbReference>
<sequence length="550" mass="61375">MKKIYSICLAGSLLVGLFTSSCSKKIDDAYLNPNADVKKPIEELLPNIIANMTANFSAAGSGYGTQNDILYIARYVQYWATNTTNNQYDRMGPQSPFSNTSSVMGAVWAAHYFGQGMNIEKVIEWGTEEKKWDYVGVVYAIRAWSWLTLTNLHGEVILHDAFKDLLTFRYDPQSEVYDRVRAECHMALDYLSRTGDGVSQANLAKGDAYMNNGDVEKWKKFTYAVLARSFNHLTNKSTYSADSVIKYCNLANMTSNNDNTTMRFAQTGVSATFNYFAAFRGNCNTLRQTRFAAELLSGKNPALTNTATPMVDPRAPYLIRENANGTYLGGRPTKGADGLVAADQPEGYNGQPYTTTTAPANDAGSRYLFKNDAKFPIITASEVQFMKAEALYRKGLKGQALAAYTLGVNLSFDLLVADYEGNVPAARRMNATTRAAYFADPNNIPTDENNLTLSKIMLQKYIALFIHGAIETWVDLRRYHYAVDQEGGFPVYRNFAVPDNADLWPTNNFLPVQRCLPRGASEAYNLAEFNKIGGNRPDYHTIEQWFSKPE</sequence>
<reference evidence="2" key="1">
    <citation type="journal article" date="2019" name="Int. J. Syst. Evol. Microbiol.">
        <title>The Global Catalogue of Microorganisms (GCM) 10K type strain sequencing project: providing services to taxonomists for standard genome sequencing and annotation.</title>
        <authorList>
            <consortium name="The Broad Institute Genomics Platform"/>
            <consortium name="The Broad Institute Genome Sequencing Center for Infectious Disease"/>
            <person name="Wu L."/>
            <person name="Ma J."/>
        </authorList>
    </citation>
    <scope>NUCLEOTIDE SEQUENCE [LARGE SCALE GENOMIC DNA]</scope>
    <source>
        <strain evidence="2">KCTC 23299</strain>
    </source>
</reference>